<protein>
    <submittedName>
        <fullName evidence="1">Acetyltransferase (GNAT) domain protein</fullName>
    </submittedName>
</protein>
<dbReference type="InterPro" id="IPR016181">
    <property type="entry name" value="Acyl_CoA_acyltransferase"/>
</dbReference>
<sequence length="162" mass="17560">MIRKTLDTDIPVIMAIYDAARAFMRAHGNATQWPVGTPSAEQLAADIAAGGSYVCEVDGRVVATFAFLPGPDECYDVIEDGQWRSDTPYAVLHRVASDGTAHGVAAAMFAFAKERIDHLRIDTHQDNLPMQGAIAKAGFKRAGIVRVSDGTPRVAFDWLREA</sequence>
<dbReference type="Gene3D" id="3.40.630.30">
    <property type="match status" value="1"/>
</dbReference>
<keyword evidence="1" id="KW-0808">Transferase</keyword>
<dbReference type="GO" id="GO:0016747">
    <property type="term" value="F:acyltransferase activity, transferring groups other than amino-acyl groups"/>
    <property type="evidence" value="ECO:0007669"/>
    <property type="project" value="InterPro"/>
</dbReference>
<accession>A0A5K1IIH9</accession>
<dbReference type="RefSeq" id="WP_152075799.1">
    <property type="nucleotide sequence ID" value="NZ_CAAKNU010000023.1"/>
</dbReference>
<gene>
    <name evidence="1" type="ORF">KCJAJFAP_01507</name>
</gene>
<organism evidence="1 2">
    <name type="scientific">Collinsella aerofaciens</name>
    <dbReference type="NCBI Taxonomy" id="74426"/>
    <lineage>
        <taxon>Bacteria</taxon>
        <taxon>Bacillati</taxon>
        <taxon>Actinomycetota</taxon>
        <taxon>Coriobacteriia</taxon>
        <taxon>Coriobacteriales</taxon>
        <taxon>Coriobacteriaceae</taxon>
        <taxon>Collinsella</taxon>
    </lineage>
</organism>
<dbReference type="SUPFAM" id="SSF55729">
    <property type="entry name" value="Acyl-CoA N-acyltransferases (Nat)"/>
    <property type="match status" value="1"/>
</dbReference>
<dbReference type="AlphaFoldDB" id="A0A5K1IIH9"/>
<name>A0A5K1IIH9_9ACTN</name>
<dbReference type="EMBL" id="CABWIE010000002">
    <property type="protein sequence ID" value="VWL86860.1"/>
    <property type="molecule type" value="Genomic_DNA"/>
</dbReference>
<keyword evidence="2" id="KW-1185">Reference proteome</keyword>
<proteinExistence type="predicted"/>
<evidence type="ECO:0000313" key="2">
    <source>
        <dbReference type="Proteomes" id="UP000361836"/>
    </source>
</evidence>
<dbReference type="InterPro" id="IPR000182">
    <property type="entry name" value="GNAT_dom"/>
</dbReference>
<dbReference type="Proteomes" id="UP000361836">
    <property type="component" value="Unassembled WGS sequence"/>
</dbReference>
<dbReference type="PROSITE" id="PS51186">
    <property type="entry name" value="GNAT"/>
    <property type="match status" value="1"/>
</dbReference>
<reference evidence="1 2" key="1">
    <citation type="submission" date="2019-10" db="EMBL/GenBank/DDBJ databases">
        <authorList>
            <person name="Wolf R A."/>
        </authorList>
    </citation>
    <scope>NUCLEOTIDE SEQUENCE [LARGE SCALE GENOMIC DNA]</scope>
    <source>
        <strain evidence="1">Collinsella_aerofaciens_MC2</strain>
    </source>
</reference>
<evidence type="ECO:0000313" key="1">
    <source>
        <dbReference type="EMBL" id="VWL86860.1"/>
    </source>
</evidence>